<keyword evidence="2 6" id="KW-0812">Transmembrane</keyword>
<dbReference type="InterPro" id="IPR049326">
    <property type="entry name" value="Rhodopsin_dom_fungi"/>
</dbReference>
<evidence type="ECO:0000259" key="7">
    <source>
        <dbReference type="Pfam" id="PF20684"/>
    </source>
</evidence>
<comment type="similarity">
    <text evidence="5">Belongs to the SAT4 family.</text>
</comment>
<feature type="transmembrane region" description="Helical" evidence="6">
    <location>
        <begin position="231"/>
        <end position="251"/>
    </location>
</feature>
<feature type="transmembrane region" description="Helical" evidence="6">
    <location>
        <begin position="111"/>
        <end position="132"/>
    </location>
</feature>
<evidence type="ECO:0000313" key="8">
    <source>
        <dbReference type="EMBL" id="KAL2835455.1"/>
    </source>
</evidence>
<organism evidence="8 9">
    <name type="scientific">Aspergillus pseudoustus</name>
    <dbReference type="NCBI Taxonomy" id="1810923"/>
    <lineage>
        <taxon>Eukaryota</taxon>
        <taxon>Fungi</taxon>
        <taxon>Dikarya</taxon>
        <taxon>Ascomycota</taxon>
        <taxon>Pezizomycotina</taxon>
        <taxon>Eurotiomycetes</taxon>
        <taxon>Eurotiomycetidae</taxon>
        <taxon>Eurotiales</taxon>
        <taxon>Aspergillaceae</taxon>
        <taxon>Aspergillus</taxon>
        <taxon>Aspergillus subgen. Nidulantes</taxon>
    </lineage>
</organism>
<evidence type="ECO:0000313" key="9">
    <source>
        <dbReference type="Proteomes" id="UP001610446"/>
    </source>
</evidence>
<protein>
    <recommendedName>
        <fullName evidence="7">Rhodopsin domain-containing protein</fullName>
    </recommendedName>
</protein>
<proteinExistence type="inferred from homology"/>
<dbReference type="Pfam" id="PF20684">
    <property type="entry name" value="Fung_rhodopsin"/>
    <property type="match status" value="1"/>
</dbReference>
<keyword evidence="3 6" id="KW-1133">Transmembrane helix</keyword>
<feature type="transmembrane region" description="Helical" evidence="6">
    <location>
        <begin position="160"/>
        <end position="181"/>
    </location>
</feature>
<dbReference type="EMBL" id="JBFXLU010000204">
    <property type="protein sequence ID" value="KAL2835455.1"/>
    <property type="molecule type" value="Genomic_DNA"/>
</dbReference>
<feature type="transmembrane region" description="Helical" evidence="6">
    <location>
        <begin position="85"/>
        <end position="104"/>
    </location>
</feature>
<evidence type="ECO:0000256" key="3">
    <source>
        <dbReference type="ARBA" id="ARBA00022989"/>
    </source>
</evidence>
<evidence type="ECO:0000256" key="4">
    <source>
        <dbReference type="ARBA" id="ARBA00023136"/>
    </source>
</evidence>
<name>A0ABR4J611_9EURO</name>
<dbReference type="InterPro" id="IPR052337">
    <property type="entry name" value="SAT4-like"/>
</dbReference>
<dbReference type="Proteomes" id="UP001610446">
    <property type="component" value="Unassembled WGS sequence"/>
</dbReference>
<evidence type="ECO:0000256" key="1">
    <source>
        <dbReference type="ARBA" id="ARBA00004141"/>
    </source>
</evidence>
<comment type="subcellular location">
    <subcellularLocation>
        <location evidence="1">Membrane</location>
        <topology evidence="1">Multi-pass membrane protein</topology>
    </subcellularLocation>
</comment>
<gene>
    <name evidence="8" type="ORF">BJY01DRAFT_252636</name>
</gene>
<sequence>MAAILATTVPALIVVALRAYVRVFMLHHIDQSDYVMAVALLLTLVGGAFSIVSVIHGTGRHIVYVAHDDIVDALFYFFLAECFYLWTIGLAKISIGLALLPLTLKALYRRSIWIVIVSMLIYTTARFFTIIFQCTKVESSWDSSVRSHCYSRQVSEALMYSYSALNVVTDFIFAILPFFMIRNLKLDNHVKTSLAIIFSLGLFTCAAGCIKLVYVYVYGDSKDYLWEITELSIWVVVECNVAIIAGSLPMLKPLYRCLVKYTSFISTLGNVTRTRSDAEDLDLQSLARTETNFHTDAFGPLGDESKVRKFSYPTSPARSAHGGGSGVSDGDILSLESGGLGITRTTDIKVFYS</sequence>
<dbReference type="PANTHER" id="PTHR33048">
    <property type="entry name" value="PTH11-LIKE INTEGRAL MEMBRANE PROTEIN (AFU_ORTHOLOGUE AFUA_5G11245)"/>
    <property type="match status" value="1"/>
</dbReference>
<keyword evidence="9" id="KW-1185">Reference proteome</keyword>
<evidence type="ECO:0000256" key="6">
    <source>
        <dbReference type="SAM" id="Phobius"/>
    </source>
</evidence>
<keyword evidence="4 6" id="KW-0472">Membrane</keyword>
<dbReference type="PANTHER" id="PTHR33048:SF47">
    <property type="entry name" value="INTEGRAL MEMBRANE PROTEIN-RELATED"/>
    <property type="match status" value="1"/>
</dbReference>
<feature type="transmembrane region" description="Helical" evidence="6">
    <location>
        <begin position="193"/>
        <end position="219"/>
    </location>
</feature>
<feature type="transmembrane region" description="Helical" evidence="6">
    <location>
        <begin position="34"/>
        <end position="55"/>
    </location>
</feature>
<feature type="domain" description="Rhodopsin" evidence="7">
    <location>
        <begin position="17"/>
        <end position="256"/>
    </location>
</feature>
<accession>A0ABR4J611</accession>
<reference evidence="8 9" key="1">
    <citation type="submission" date="2024-07" db="EMBL/GenBank/DDBJ databases">
        <title>Section-level genome sequencing and comparative genomics of Aspergillus sections Usti and Cavernicolus.</title>
        <authorList>
            <consortium name="Lawrence Berkeley National Laboratory"/>
            <person name="Nybo J.L."/>
            <person name="Vesth T.C."/>
            <person name="Theobald S."/>
            <person name="Frisvad J.C."/>
            <person name="Larsen T.O."/>
            <person name="Kjaerboelling I."/>
            <person name="Rothschild-Mancinelli K."/>
            <person name="Lyhne E.K."/>
            <person name="Kogle M.E."/>
            <person name="Barry K."/>
            <person name="Clum A."/>
            <person name="Na H."/>
            <person name="Ledsgaard L."/>
            <person name="Lin J."/>
            <person name="Lipzen A."/>
            <person name="Kuo A."/>
            <person name="Riley R."/>
            <person name="Mondo S."/>
            <person name="Labutti K."/>
            <person name="Haridas S."/>
            <person name="Pangalinan J."/>
            <person name="Salamov A.A."/>
            <person name="Simmons B.A."/>
            <person name="Magnuson J.K."/>
            <person name="Chen J."/>
            <person name="Drula E."/>
            <person name="Henrissat B."/>
            <person name="Wiebenga A."/>
            <person name="Lubbers R.J."/>
            <person name="Gomes A.C."/>
            <person name="Makela M.R."/>
            <person name="Stajich J."/>
            <person name="Grigoriev I.V."/>
            <person name="Mortensen U.H."/>
            <person name="De Vries R.P."/>
            <person name="Baker S.E."/>
            <person name="Andersen M.R."/>
        </authorList>
    </citation>
    <scope>NUCLEOTIDE SEQUENCE [LARGE SCALE GENOMIC DNA]</scope>
    <source>
        <strain evidence="8 9">CBS 123904</strain>
    </source>
</reference>
<evidence type="ECO:0000256" key="2">
    <source>
        <dbReference type="ARBA" id="ARBA00022692"/>
    </source>
</evidence>
<evidence type="ECO:0000256" key="5">
    <source>
        <dbReference type="ARBA" id="ARBA00038359"/>
    </source>
</evidence>
<comment type="caution">
    <text evidence="8">The sequence shown here is derived from an EMBL/GenBank/DDBJ whole genome shotgun (WGS) entry which is preliminary data.</text>
</comment>